<feature type="compositionally biased region" description="Pro residues" evidence="1">
    <location>
        <begin position="18"/>
        <end position="27"/>
    </location>
</feature>
<feature type="compositionally biased region" description="Basic and acidic residues" evidence="1">
    <location>
        <begin position="220"/>
        <end position="324"/>
    </location>
</feature>
<evidence type="ECO:0000256" key="1">
    <source>
        <dbReference type="SAM" id="MobiDB-lite"/>
    </source>
</evidence>
<reference evidence="2 3" key="1">
    <citation type="journal article" date="2014" name="Int. J. Syst. Evol. Microbiol.">
        <title>Complete genome sequence of Corynebacterium casei LMG S-19264T (=DSM 44701T), isolated from a smear-ripened cheese.</title>
        <authorList>
            <consortium name="US DOE Joint Genome Institute (JGI-PGF)"/>
            <person name="Walter F."/>
            <person name="Albersmeier A."/>
            <person name="Kalinowski J."/>
            <person name="Ruckert C."/>
        </authorList>
    </citation>
    <scope>NUCLEOTIDE SEQUENCE [LARGE SCALE GENOMIC DNA]</scope>
    <source>
        <strain evidence="2 3">KCTC 19473</strain>
    </source>
</reference>
<proteinExistence type="predicted"/>
<keyword evidence="3" id="KW-1185">Reference proteome</keyword>
<feature type="compositionally biased region" description="Basic and acidic residues" evidence="1">
    <location>
        <begin position="173"/>
        <end position="209"/>
    </location>
</feature>
<feature type="compositionally biased region" description="Basic and acidic residues" evidence="1">
    <location>
        <begin position="340"/>
        <end position="363"/>
    </location>
</feature>
<comment type="caution">
    <text evidence="2">The sequence shown here is derived from an EMBL/GenBank/DDBJ whole genome shotgun (WGS) entry which is preliminary data.</text>
</comment>
<feature type="compositionally biased region" description="Basic and acidic residues" evidence="1">
    <location>
        <begin position="371"/>
        <end position="397"/>
    </location>
</feature>
<protein>
    <recommendedName>
        <fullName evidence="4">Chromosome segregation ATPase</fullName>
    </recommendedName>
</protein>
<dbReference type="AlphaFoldDB" id="A0A918X8G3"/>
<dbReference type="RefSeq" id="WP_193517336.1">
    <property type="nucleotide sequence ID" value="NZ_BMXL01000002.1"/>
</dbReference>
<feature type="compositionally biased region" description="Basic and acidic residues" evidence="1">
    <location>
        <begin position="141"/>
        <end position="162"/>
    </location>
</feature>
<feature type="region of interest" description="Disordered" evidence="1">
    <location>
        <begin position="141"/>
        <end position="324"/>
    </location>
</feature>
<feature type="compositionally biased region" description="Low complexity" evidence="1">
    <location>
        <begin position="210"/>
        <end position="219"/>
    </location>
</feature>
<gene>
    <name evidence="2" type="ORF">GCM10007147_06510</name>
</gene>
<organism evidence="2 3">
    <name type="scientific">Nocardiopsis kunsanensis</name>
    <dbReference type="NCBI Taxonomy" id="141693"/>
    <lineage>
        <taxon>Bacteria</taxon>
        <taxon>Bacillati</taxon>
        <taxon>Actinomycetota</taxon>
        <taxon>Actinomycetes</taxon>
        <taxon>Streptosporangiales</taxon>
        <taxon>Nocardiopsidaceae</taxon>
        <taxon>Nocardiopsis</taxon>
    </lineage>
</organism>
<name>A0A918X8G3_9ACTN</name>
<dbReference type="Proteomes" id="UP000654947">
    <property type="component" value="Unassembled WGS sequence"/>
</dbReference>
<evidence type="ECO:0008006" key="4">
    <source>
        <dbReference type="Google" id="ProtNLM"/>
    </source>
</evidence>
<accession>A0A918X8G3</accession>
<feature type="region of interest" description="Disordered" evidence="1">
    <location>
        <begin position="1"/>
        <end position="84"/>
    </location>
</feature>
<sequence>MASSDSNTCTFPGCARPVPRPSSPGRPPQYCDLPEHTRWRAWKERQRLAQEAERASAEHTGEDADEPDPPTHPGGQGEPVTAARLRADDLLTRFAVQSEQLEATLRGATEAFATMTDPGAAEAQVESARVEGARRVAEADAARLEAENRRREAETARRRAEKAAAAAVEATQEAERIAQEAVDRRDGAESERDRYAREHQRAVAERDAAVAEANAGLAAAERRLAEQSERARAELAHERSESERRAALARDEIAQLRREHDEHVLRADEAERSEQQARDRSERAEENARAAERTLAEERTRLGTELERARDRHESEAAAAAAERERLMAEVGRLTGERDRLAGELDKQRHSAEITLSESREAAAARLSLVRQERDRAVERAERAEAELGHARTHADENTDDQER</sequence>
<evidence type="ECO:0000313" key="3">
    <source>
        <dbReference type="Proteomes" id="UP000654947"/>
    </source>
</evidence>
<dbReference type="EMBL" id="BMXL01000002">
    <property type="protein sequence ID" value="GHD17405.1"/>
    <property type="molecule type" value="Genomic_DNA"/>
</dbReference>
<feature type="region of interest" description="Disordered" evidence="1">
    <location>
        <begin position="340"/>
        <end position="404"/>
    </location>
</feature>
<feature type="compositionally biased region" description="Polar residues" evidence="1">
    <location>
        <begin position="1"/>
        <end position="10"/>
    </location>
</feature>
<feature type="compositionally biased region" description="Basic and acidic residues" evidence="1">
    <location>
        <begin position="33"/>
        <end position="62"/>
    </location>
</feature>
<evidence type="ECO:0000313" key="2">
    <source>
        <dbReference type="EMBL" id="GHD17405.1"/>
    </source>
</evidence>